<keyword evidence="3" id="KW-0997">Cell inner membrane</keyword>
<dbReference type="SMART" id="SM00900">
    <property type="entry name" value="FMN_bind"/>
    <property type="match status" value="1"/>
</dbReference>
<evidence type="ECO:0000313" key="20">
    <source>
        <dbReference type="Proteomes" id="UP000053091"/>
    </source>
</evidence>
<evidence type="ECO:0000256" key="17">
    <source>
        <dbReference type="PIRNR" id="PIRNR009437"/>
    </source>
</evidence>
<comment type="catalytic activity">
    <reaction evidence="16 17">
        <text>a ubiquinone + n Na(+)(in) + NADH + H(+) = a ubiquinol + n Na(+)(out) + NAD(+)</text>
        <dbReference type="Rhea" id="RHEA:47748"/>
        <dbReference type="Rhea" id="RHEA-COMP:9565"/>
        <dbReference type="Rhea" id="RHEA-COMP:9566"/>
        <dbReference type="ChEBI" id="CHEBI:15378"/>
        <dbReference type="ChEBI" id="CHEBI:16389"/>
        <dbReference type="ChEBI" id="CHEBI:17976"/>
        <dbReference type="ChEBI" id="CHEBI:29101"/>
        <dbReference type="ChEBI" id="CHEBI:57540"/>
        <dbReference type="ChEBI" id="CHEBI:57945"/>
        <dbReference type="EC" id="7.2.1.1"/>
    </reaction>
</comment>
<evidence type="ECO:0000256" key="8">
    <source>
        <dbReference type="ARBA" id="ARBA00022967"/>
    </source>
</evidence>
<dbReference type="EC" id="7.2.1.1" evidence="16 17"/>
<keyword evidence="2 16" id="KW-1003">Cell membrane</keyword>
<dbReference type="InterPro" id="IPR010204">
    <property type="entry name" value="NqrC"/>
</dbReference>
<evidence type="ECO:0000259" key="18">
    <source>
        <dbReference type="SMART" id="SM00900"/>
    </source>
</evidence>
<keyword evidence="4 16" id="KW-0597">Phosphoprotein</keyword>
<evidence type="ECO:0000256" key="13">
    <source>
        <dbReference type="ARBA" id="ARBA00023075"/>
    </source>
</evidence>
<keyword evidence="7 16" id="KW-0812">Transmembrane</keyword>
<evidence type="ECO:0000313" key="19">
    <source>
        <dbReference type="EMBL" id="GAP44942.1"/>
    </source>
</evidence>
<keyword evidence="14 16" id="KW-0472">Membrane</keyword>
<organism evidence="19">
    <name type="scientific">Lentimicrobium saccharophilum</name>
    <dbReference type="NCBI Taxonomy" id="1678841"/>
    <lineage>
        <taxon>Bacteria</taxon>
        <taxon>Pseudomonadati</taxon>
        <taxon>Bacteroidota</taxon>
        <taxon>Bacteroidia</taxon>
        <taxon>Bacteroidales</taxon>
        <taxon>Lentimicrobiaceae</taxon>
        <taxon>Lentimicrobium</taxon>
    </lineage>
</organism>
<evidence type="ECO:0000256" key="10">
    <source>
        <dbReference type="ARBA" id="ARBA00023027"/>
    </source>
</evidence>
<dbReference type="Pfam" id="PF04205">
    <property type="entry name" value="FMN_bind"/>
    <property type="match status" value="1"/>
</dbReference>
<dbReference type="GO" id="GO:0005886">
    <property type="term" value="C:plasma membrane"/>
    <property type="evidence" value="ECO:0007669"/>
    <property type="project" value="UniProtKB-SubCell"/>
</dbReference>
<dbReference type="PANTHER" id="PTHR37838">
    <property type="entry name" value="NA(+)-TRANSLOCATING NADH-QUINONE REDUCTASE SUBUNIT C"/>
    <property type="match status" value="1"/>
</dbReference>
<feature type="domain" description="FMN-binding" evidence="18">
    <location>
        <begin position="141"/>
        <end position="243"/>
    </location>
</feature>
<gene>
    <name evidence="16" type="primary">nqrC</name>
    <name evidence="19" type="ORF">TBC1_12756</name>
</gene>
<evidence type="ECO:0000256" key="9">
    <source>
        <dbReference type="ARBA" id="ARBA00022989"/>
    </source>
</evidence>
<dbReference type="Proteomes" id="UP000053091">
    <property type="component" value="Unassembled WGS sequence"/>
</dbReference>
<keyword evidence="11 16" id="KW-0915">Sodium</keyword>
<reference evidence="19" key="1">
    <citation type="journal article" date="2015" name="Genome Announc.">
        <title>Draft Genome Sequence of Bacteroidales Strain TBC1, a Novel Isolate from a Methanogenic Wastewater Treatment System.</title>
        <authorList>
            <person name="Tourlousse D.M."/>
            <person name="Matsuura N."/>
            <person name="Sun L."/>
            <person name="Toyonaga M."/>
            <person name="Kuroda K."/>
            <person name="Ohashi A."/>
            <person name="Cruz R."/>
            <person name="Yamaguchi T."/>
            <person name="Sekiguchi Y."/>
        </authorList>
    </citation>
    <scope>NUCLEOTIDE SEQUENCE [LARGE SCALE GENOMIC DNA]</scope>
    <source>
        <strain evidence="19">TBC1</strain>
    </source>
</reference>
<comment type="similarity">
    <text evidence="16 17">Belongs to the NqrC family.</text>
</comment>
<evidence type="ECO:0000256" key="16">
    <source>
        <dbReference type="HAMAP-Rule" id="MF_00427"/>
    </source>
</evidence>
<comment type="caution">
    <text evidence="16">Lacks conserved residue(s) required for the propagation of feature annotation.</text>
</comment>
<dbReference type="GO" id="GO:0006814">
    <property type="term" value="P:sodium ion transport"/>
    <property type="evidence" value="ECO:0007669"/>
    <property type="project" value="UniProtKB-UniRule"/>
</dbReference>
<keyword evidence="13 16" id="KW-0830">Ubiquinone</keyword>
<keyword evidence="5 16" id="KW-0285">Flavoprotein</keyword>
<keyword evidence="20" id="KW-1185">Reference proteome</keyword>
<dbReference type="EMBL" id="DF968183">
    <property type="protein sequence ID" value="GAP44942.1"/>
    <property type="molecule type" value="Genomic_DNA"/>
</dbReference>
<evidence type="ECO:0000256" key="12">
    <source>
        <dbReference type="ARBA" id="ARBA00023065"/>
    </source>
</evidence>
<dbReference type="PANTHER" id="PTHR37838:SF1">
    <property type="entry name" value="NA(+)-TRANSLOCATING NADH-QUINONE REDUCTASE SUBUNIT C"/>
    <property type="match status" value="1"/>
</dbReference>
<evidence type="ECO:0000256" key="15">
    <source>
        <dbReference type="ARBA" id="ARBA00023201"/>
    </source>
</evidence>
<comment type="function">
    <text evidence="16">NQR complex catalyzes the reduction of ubiquinone-1 to ubiquinol by two successive reactions, coupled with the transport of Na(+) ions from the cytoplasm to the periplasm. NqrA to NqrE are probably involved in the second step, the conversion of ubisemiquinone to ubiquinol.</text>
</comment>
<comment type="subunit">
    <text evidence="16 17">Composed of six subunits; NqrA, NqrB, NqrC, NqrD, NqrE and NqrF.</text>
</comment>
<evidence type="ECO:0000256" key="6">
    <source>
        <dbReference type="ARBA" id="ARBA00022643"/>
    </source>
</evidence>
<evidence type="ECO:0000256" key="5">
    <source>
        <dbReference type="ARBA" id="ARBA00022630"/>
    </source>
</evidence>
<evidence type="ECO:0000256" key="1">
    <source>
        <dbReference type="ARBA" id="ARBA00022448"/>
    </source>
</evidence>
<proteinExistence type="inferred from homology"/>
<feature type="transmembrane region" description="Helical" evidence="16">
    <location>
        <begin position="6"/>
        <end position="29"/>
    </location>
</feature>
<protein>
    <recommendedName>
        <fullName evidence="16 17">Na(+)-translocating NADH-quinone reductase subunit C</fullName>
        <shortName evidence="16 17">Na(+)-NQR subunit C</shortName>
        <shortName evidence="16 17">Na(+)-translocating NQR subunit C</shortName>
        <ecNumber evidence="16 17">7.2.1.1</ecNumber>
    </recommendedName>
    <alternativeName>
        <fullName evidence="16 17">NQR complex subunit C</fullName>
    </alternativeName>
    <alternativeName>
        <fullName evidence="16 17">NQR-1 subunit C</fullName>
    </alternativeName>
</protein>
<dbReference type="NCBIfam" id="TIGR01938">
    <property type="entry name" value="nqrC"/>
    <property type="match status" value="1"/>
</dbReference>
<evidence type="ECO:0000256" key="4">
    <source>
        <dbReference type="ARBA" id="ARBA00022553"/>
    </source>
</evidence>
<keyword evidence="8 16" id="KW-1278">Translocase</keyword>
<dbReference type="PATRIC" id="fig|1678841.3.peg.3509"/>
<dbReference type="STRING" id="1678841.TBC1_12756"/>
<keyword evidence="1 16" id="KW-0813">Transport</keyword>
<dbReference type="HAMAP" id="MF_00427">
    <property type="entry name" value="NqrC"/>
    <property type="match status" value="1"/>
</dbReference>
<keyword evidence="15 16" id="KW-0739">Sodium transport</keyword>
<dbReference type="AlphaFoldDB" id="A0A0S7C460"/>
<name>A0A0S7C460_9BACT</name>
<sequence>MYSNGYIFRYASIMVILVAALLSAAAILLQPAQERNVKIEKIQDILRSAHIESTTADAEQLYDKHIVKEIVINAAGEEVGVYAGGKFEKGDRRAFLVDLKSELKAKQQIAEGKQAQEPVFPLFVCRKGTEDLYIIPLYGVGLWGPIWGNIALKSDFNTVEGVTFGHKGETPGLGAEIATDIFTAQFPAKTLFDANGNFTSIKVVKGGVANSSIDPAHGVDAISGGTITSNGVSDMLNSCLENYVTYFKNQKAL</sequence>
<dbReference type="RefSeq" id="WP_062044910.1">
    <property type="nucleotide sequence ID" value="NZ_DF968183.1"/>
</dbReference>
<keyword evidence="12 16" id="KW-0406">Ion transport</keyword>
<accession>A0A0S7C460</accession>
<evidence type="ECO:0000256" key="11">
    <source>
        <dbReference type="ARBA" id="ARBA00023053"/>
    </source>
</evidence>
<dbReference type="PIRSF" id="PIRSF009437">
    <property type="entry name" value="NQR-1_subunit_C"/>
    <property type="match status" value="1"/>
</dbReference>
<feature type="modified residue" description="FMN phosphoryl threonine" evidence="16">
    <location>
        <position position="226"/>
    </location>
</feature>
<keyword evidence="6 16" id="KW-0288">FMN</keyword>
<comment type="cofactor">
    <cofactor evidence="16 17">
        <name>FMN</name>
        <dbReference type="ChEBI" id="CHEBI:58210"/>
    </cofactor>
</comment>
<evidence type="ECO:0000256" key="14">
    <source>
        <dbReference type="ARBA" id="ARBA00023136"/>
    </source>
</evidence>
<dbReference type="OrthoDB" id="9813828at2"/>
<comment type="subcellular location">
    <subcellularLocation>
        <location evidence="16">Cell membrane</location>
        <topology evidence="16">Single-pass membrane protein</topology>
    </subcellularLocation>
</comment>
<keyword evidence="9 16" id="KW-1133">Transmembrane helix</keyword>
<evidence type="ECO:0000256" key="7">
    <source>
        <dbReference type="ARBA" id="ARBA00022692"/>
    </source>
</evidence>
<dbReference type="GO" id="GO:0010181">
    <property type="term" value="F:FMN binding"/>
    <property type="evidence" value="ECO:0007669"/>
    <property type="project" value="UniProtKB-UniRule"/>
</dbReference>
<evidence type="ECO:0000256" key="3">
    <source>
        <dbReference type="ARBA" id="ARBA00022519"/>
    </source>
</evidence>
<evidence type="ECO:0000256" key="2">
    <source>
        <dbReference type="ARBA" id="ARBA00022475"/>
    </source>
</evidence>
<dbReference type="InterPro" id="IPR007329">
    <property type="entry name" value="FMN-bd"/>
</dbReference>
<keyword evidence="10 16" id="KW-0520">NAD</keyword>
<dbReference type="GO" id="GO:0016655">
    <property type="term" value="F:oxidoreductase activity, acting on NAD(P)H, quinone or similar compound as acceptor"/>
    <property type="evidence" value="ECO:0007669"/>
    <property type="project" value="UniProtKB-UniRule"/>
</dbReference>